<sequence length="86" mass="10388">MTKPEAFLSKIAARFPNTSSFEIEDRNNHFKQWVHPHSPIKPKKRNRNFSNRKRLLTVFWKRKCVNLVEFKDSRSDSKRRLFRAVS</sequence>
<dbReference type="EMBL" id="BMAW01019463">
    <property type="protein sequence ID" value="GFT63463.1"/>
    <property type="molecule type" value="Genomic_DNA"/>
</dbReference>
<comment type="caution">
    <text evidence="1">The sequence shown here is derived from an EMBL/GenBank/DDBJ whole genome shotgun (WGS) entry which is preliminary data.</text>
</comment>
<dbReference type="AlphaFoldDB" id="A0A8X6TYH2"/>
<keyword evidence="2" id="KW-1185">Reference proteome</keyword>
<gene>
    <name evidence="1" type="ORF">NPIL_633231</name>
</gene>
<accession>A0A8X6TYH2</accession>
<organism evidence="1 2">
    <name type="scientific">Nephila pilipes</name>
    <name type="common">Giant wood spider</name>
    <name type="synonym">Nephila maculata</name>
    <dbReference type="NCBI Taxonomy" id="299642"/>
    <lineage>
        <taxon>Eukaryota</taxon>
        <taxon>Metazoa</taxon>
        <taxon>Ecdysozoa</taxon>
        <taxon>Arthropoda</taxon>
        <taxon>Chelicerata</taxon>
        <taxon>Arachnida</taxon>
        <taxon>Araneae</taxon>
        <taxon>Araneomorphae</taxon>
        <taxon>Entelegynae</taxon>
        <taxon>Araneoidea</taxon>
        <taxon>Nephilidae</taxon>
        <taxon>Nephila</taxon>
    </lineage>
</organism>
<protein>
    <submittedName>
        <fullName evidence="1">Uncharacterized protein</fullName>
    </submittedName>
</protein>
<name>A0A8X6TYH2_NEPPI</name>
<evidence type="ECO:0000313" key="2">
    <source>
        <dbReference type="Proteomes" id="UP000887013"/>
    </source>
</evidence>
<dbReference type="Proteomes" id="UP000887013">
    <property type="component" value="Unassembled WGS sequence"/>
</dbReference>
<reference evidence="1" key="1">
    <citation type="submission" date="2020-08" db="EMBL/GenBank/DDBJ databases">
        <title>Multicomponent nature underlies the extraordinary mechanical properties of spider dragline silk.</title>
        <authorList>
            <person name="Kono N."/>
            <person name="Nakamura H."/>
            <person name="Mori M."/>
            <person name="Yoshida Y."/>
            <person name="Ohtoshi R."/>
            <person name="Malay A.D."/>
            <person name="Moran D.A.P."/>
            <person name="Tomita M."/>
            <person name="Numata K."/>
            <person name="Arakawa K."/>
        </authorList>
    </citation>
    <scope>NUCLEOTIDE SEQUENCE</scope>
</reference>
<evidence type="ECO:0000313" key="1">
    <source>
        <dbReference type="EMBL" id="GFT63463.1"/>
    </source>
</evidence>
<proteinExistence type="predicted"/>